<dbReference type="STRING" id="1936003.STSP2_00964"/>
<evidence type="ECO:0000313" key="2">
    <source>
        <dbReference type="Proteomes" id="UP000189674"/>
    </source>
</evidence>
<proteinExistence type="predicted"/>
<dbReference type="KEGG" id="alus:STSP2_00964"/>
<name>A0A1U9NJB0_9BACT</name>
<dbReference type="Proteomes" id="UP000189674">
    <property type="component" value="Chromosome"/>
</dbReference>
<dbReference type="AlphaFoldDB" id="A0A1U9NJB0"/>
<sequence>MVQFIARLTGNDFSKLGVSVELSNGTVCEARYTGDSIFRLKWRIDIEFELACENTKVDFKVISKNLFRTIYAAFDGKKEVLRLVSCIFSDYIIVNGKKERMAGVISTRVENLGFFGESHPFLIGSNYKGEFEDDHILHGTIVATYCVLKMSFTDSL</sequence>
<reference evidence="2" key="1">
    <citation type="submission" date="2017-02" db="EMBL/GenBank/DDBJ databases">
        <title>Comparative genomics and description of representatives of a novel lineage of planctomycetes thriving in anoxic sediments.</title>
        <authorList>
            <person name="Spring S."/>
            <person name="Bunk B."/>
            <person name="Sproer C."/>
        </authorList>
    </citation>
    <scope>NUCLEOTIDE SEQUENCE [LARGE SCALE GENOMIC DNA]</scope>
    <source>
        <strain evidence="2">ST-NAGAB-D1</strain>
    </source>
</reference>
<organism evidence="1 2">
    <name type="scientific">Anaerohalosphaera lusitana</name>
    <dbReference type="NCBI Taxonomy" id="1936003"/>
    <lineage>
        <taxon>Bacteria</taxon>
        <taxon>Pseudomonadati</taxon>
        <taxon>Planctomycetota</taxon>
        <taxon>Phycisphaerae</taxon>
        <taxon>Sedimentisphaerales</taxon>
        <taxon>Anaerohalosphaeraceae</taxon>
        <taxon>Anaerohalosphaera</taxon>
    </lineage>
</organism>
<dbReference type="RefSeq" id="WP_146660299.1">
    <property type="nucleotide sequence ID" value="NZ_CP019791.1"/>
</dbReference>
<keyword evidence="2" id="KW-1185">Reference proteome</keyword>
<protein>
    <submittedName>
        <fullName evidence="1">Uncharacterized protein</fullName>
    </submittedName>
</protein>
<evidence type="ECO:0000313" key="1">
    <source>
        <dbReference type="EMBL" id="AQT67814.1"/>
    </source>
</evidence>
<gene>
    <name evidence="1" type="ORF">STSP2_00964</name>
</gene>
<dbReference type="EMBL" id="CP019791">
    <property type="protein sequence ID" value="AQT67814.1"/>
    <property type="molecule type" value="Genomic_DNA"/>
</dbReference>
<accession>A0A1U9NJB0</accession>